<dbReference type="EMBL" id="ML977315">
    <property type="protein sequence ID" value="KAF2119512.1"/>
    <property type="molecule type" value="Genomic_DNA"/>
</dbReference>
<accession>A0A6A5ZIZ0</accession>
<protein>
    <submittedName>
        <fullName evidence="1">Uncharacterized protein</fullName>
    </submittedName>
</protein>
<reference evidence="1" key="1">
    <citation type="journal article" date="2020" name="Stud. Mycol.">
        <title>101 Dothideomycetes genomes: a test case for predicting lifestyles and emergence of pathogens.</title>
        <authorList>
            <person name="Haridas S."/>
            <person name="Albert R."/>
            <person name="Binder M."/>
            <person name="Bloem J."/>
            <person name="Labutti K."/>
            <person name="Salamov A."/>
            <person name="Andreopoulos B."/>
            <person name="Baker S."/>
            <person name="Barry K."/>
            <person name="Bills G."/>
            <person name="Bluhm B."/>
            <person name="Cannon C."/>
            <person name="Castanera R."/>
            <person name="Culley D."/>
            <person name="Daum C."/>
            <person name="Ezra D."/>
            <person name="Gonzalez J."/>
            <person name="Henrissat B."/>
            <person name="Kuo A."/>
            <person name="Liang C."/>
            <person name="Lipzen A."/>
            <person name="Lutzoni F."/>
            <person name="Magnuson J."/>
            <person name="Mondo S."/>
            <person name="Nolan M."/>
            <person name="Ohm R."/>
            <person name="Pangilinan J."/>
            <person name="Park H.-J."/>
            <person name="Ramirez L."/>
            <person name="Alfaro M."/>
            <person name="Sun H."/>
            <person name="Tritt A."/>
            <person name="Yoshinaga Y."/>
            <person name="Zwiers L.-H."/>
            <person name="Turgeon B."/>
            <person name="Goodwin S."/>
            <person name="Spatafora J."/>
            <person name="Crous P."/>
            <person name="Grigoriev I."/>
        </authorList>
    </citation>
    <scope>NUCLEOTIDE SEQUENCE</scope>
    <source>
        <strain evidence="1">CBS 627.86</strain>
    </source>
</reference>
<sequence length="396" mass="45444">MITNNTSLKIEIQTEGSSFQRALERADGSKTNDTASEDVRPEARTCVWNDYQDGSQNQCAIDCCSGPGIPMAIRIRSIHILKFLHYCVGLHLPTDLAPVEFKRPFQPLIFFHSRMEDAYKRMCTEVSNALEPKDCNCGIAESYRPADGALAHIECYMDFTGDRLLPVHRRFQSKDLDEVPVEFWWSVFRVGELVCSFMEPDEIGPIYSARSAKHSTTLTNALREGEYDLWRVLSYDVHKRNEDSIGWQATLTLSCYHINYDGWRFGIEDAYFHLCLDLHQEDVLTNKDAQGINQIFSSRWLTPNDAINILLDVIIRQKLEVKSFSIDYSDDAYVKEVDPARLLSSMQRWSYGRIQIQGLSLRVGLGVKLDWLTHFITRLRSLRSLHLQSNGTGTER</sequence>
<name>A0A6A5ZIZ0_9PLEO</name>
<evidence type="ECO:0000313" key="2">
    <source>
        <dbReference type="Proteomes" id="UP000799770"/>
    </source>
</evidence>
<organism evidence="1 2">
    <name type="scientific">Lophiotrema nucula</name>
    <dbReference type="NCBI Taxonomy" id="690887"/>
    <lineage>
        <taxon>Eukaryota</taxon>
        <taxon>Fungi</taxon>
        <taxon>Dikarya</taxon>
        <taxon>Ascomycota</taxon>
        <taxon>Pezizomycotina</taxon>
        <taxon>Dothideomycetes</taxon>
        <taxon>Pleosporomycetidae</taxon>
        <taxon>Pleosporales</taxon>
        <taxon>Lophiotremataceae</taxon>
        <taxon>Lophiotrema</taxon>
    </lineage>
</organism>
<dbReference type="Proteomes" id="UP000799770">
    <property type="component" value="Unassembled WGS sequence"/>
</dbReference>
<dbReference type="AlphaFoldDB" id="A0A6A5ZIZ0"/>
<keyword evidence="2" id="KW-1185">Reference proteome</keyword>
<evidence type="ECO:0000313" key="1">
    <source>
        <dbReference type="EMBL" id="KAF2119512.1"/>
    </source>
</evidence>
<gene>
    <name evidence="1" type="ORF">BDV96DRAFT_684093</name>
</gene>
<proteinExistence type="predicted"/>